<feature type="transmembrane region" description="Helical" evidence="1">
    <location>
        <begin position="21"/>
        <end position="42"/>
    </location>
</feature>
<sequence>MFIKYQYLRLAQTINLLELDTVIFCIFYVPIAITCTLLAFILRWWWWRQKSNNPNVKISSISLNEYEIAYLADGISRATDMAFINLVRRGYLHIFPSTREIEVTKKIPNQIHLLEKAVYSKHSIISGNGKITEQAINEIQHNLQKLGLIFSESQSKLVIRWLSTFPLFVMVVLGFFKTVVDVLENQLFGLIGIIWGVVTVFACFFLSKPHRTKYGDTFLKELQQRHSKLKEIQILNKLSSTRTKEFIDLNTNTKSEQLALAFALFGKEVLAAKPFKAVQTYFNPPNYESTEDDRLFAFFYPKK</sequence>
<dbReference type="InterPro" id="IPR026467">
    <property type="entry name" value="Ser/Gly_Cys_C_dom"/>
</dbReference>
<keyword evidence="1" id="KW-1133">Transmembrane helix</keyword>
<keyword evidence="3" id="KW-1185">Reference proteome</keyword>
<feature type="transmembrane region" description="Helical" evidence="1">
    <location>
        <begin position="157"/>
        <end position="176"/>
    </location>
</feature>
<dbReference type="NCBIfam" id="TIGR04222">
    <property type="entry name" value="near_uncomplex"/>
    <property type="match status" value="1"/>
</dbReference>
<dbReference type="OrthoDB" id="278697at2"/>
<dbReference type="Proteomes" id="UP000218418">
    <property type="component" value="Chromosome"/>
</dbReference>
<feature type="transmembrane region" description="Helical" evidence="1">
    <location>
        <begin position="188"/>
        <end position="206"/>
    </location>
</feature>
<evidence type="ECO:0000256" key="1">
    <source>
        <dbReference type="SAM" id="Phobius"/>
    </source>
</evidence>
<accession>A0A1Z4LRM5</accession>
<dbReference type="AlphaFoldDB" id="A0A1Z4LRM5"/>
<gene>
    <name evidence="2" type="ORF">NIES267_33960</name>
</gene>
<name>A0A1Z4LRM5_9CYAN</name>
<keyword evidence="1" id="KW-0812">Transmembrane</keyword>
<protein>
    <recommendedName>
        <fullName evidence="4">TIGR04222 domain-containing membrane protein</fullName>
    </recommendedName>
</protein>
<keyword evidence="1" id="KW-0472">Membrane</keyword>
<evidence type="ECO:0000313" key="2">
    <source>
        <dbReference type="EMBL" id="BAY83902.1"/>
    </source>
</evidence>
<evidence type="ECO:0000313" key="3">
    <source>
        <dbReference type="Proteomes" id="UP000218418"/>
    </source>
</evidence>
<proteinExistence type="predicted"/>
<organism evidence="2 3">
    <name type="scientific">Calothrix parasitica NIES-267</name>
    <dbReference type="NCBI Taxonomy" id="1973488"/>
    <lineage>
        <taxon>Bacteria</taxon>
        <taxon>Bacillati</taxon>
        <taxon>Cyanobacteriota</taxon>
        <taxon>Cyanophyceae</taxon>
        <taxon>Nostocales</taxon>
        <taxon>Calotrichaceae</taxon>
        <taxon>Calothrix</taxon>
    </lineage>
</organism>
<dbReference type="EMBL" id="AP018227">
    <property type="protein sequence ID" value="BAY83902.1"/>
    <property type="molecule type" value="Genomic_DNA"/>
</dbReference>
<reference evidence="2 3" key="1">
    <citation type="submission" date="2017-06" db="EMBL/GenBank/DDBJ databases">
        <title>Genome sequencing of cyanobaciteial culture collection at National Institute for Environmental Studies (NIES).</title>
        <authorList>
            <person name="Hirose Y."/>
            <person name="Shimura Y."/>
            <person name="Fujisawa T."/>
            <person name="Nakamura Y."/>
            <person name="Kawachi M."/>
        </authorList>
    </citation>
    <scope>NUCLEOTIDE SEQUENCE [LARGE SCALE GENOMIC DNA]</scope>
    <source>
        <strain evidence="2 3">NIES-267</strain>
    </source>
</reference>
<evidence type="ECO:0008006" key="4">
    <source>
        <dbReference type="Google" id="ProtNLM"/>
    </source>
</evidence>